<evidence type="ECO:0000313" key="2">
    <source>
        <dbReference type="Proteomes" id="UP001060085"/>
    </source>
</evidence>
<proteinExistence type="predicted"/>
<sequence length="114" mass="13413">MAKTMEIKILVGFLIVLGMWATQIRARSLSEESMSEKHEQWMARFGRVFEDIVEKERRFKIFKNNVESIEEFNQAGNQPHKLSINAFADLTNEEFRTSRNGLIKFPQKELFKTT</sequence>
<dbReference type="Proteomes" id="UP001060085">
    <property type="component" value="Linkage Group LG01"/>
</dbReference>
<evidence type="ECO:0000313" key="1">
    <source>
        <dbReference type="EMBL" id="KAI5682904.1"/>
    </source>
</evidence>
<protein>
    <submittedName>
        <fullName evidence="1">Uncharacterized protein</fullName>
    </submittedName>
</protein>
<comment type="caution">
    <text evidence="1">The sequence shown here is derived from an EMBL/GenBank/DDBJ whole genome shotgun (WGS) entry which is preliminary data.</text>
</comment>
<gene>
    <name evidence="1" type="ORF">M9H77_04132</name>
</gene>
<accession>A0ACC0CDP0</accession>
<name>A0ACC0CDP0_CATRO</name>
<keyword evidence="2" id="KW-1185">Reference proteome</keyword>
<organism evidence="1 2">
    <name type="scientific">Catharanthus roseus</name>
    <name type="common">Madagascar periwinkle</name>
    <name type="synonym">Vinca rosea</name>
    <dbReference type="NCBI Taxonomy" id="4058"/>
    <lineage>
        <taxon>Eukaryota</taxon>
        <taxon>Viridiplantae</taxon>
        <taxon>Streptophyta</taxon>
        <taxon>Embryophyta</taxon>
        <taxon>Tracheophyta</taxon>
        <taxon>Spermatophyta</taxon>
        <taxon>Magnoliopsida</taxon>
        <taxon>eudicotyledons</taxon>
        <taxon>Gunneridae</taxon>
        <taxon>Pentapetalae</taxon>
        <taxon>asterids</taxon>
        <taxon>lamiids</taxon>
        <taxon>Gentianales</taxon>
        <taxon>Apocynaceae</taxon>
        <taxon>Rauvolfioideae</taxon>
        <taxon>Vinceae</taxon>
        <taxon>Catharanthinae</taxon>
        <taxon>Catharanthus</taxon>
    </lineage>
</organism>
<dbReference type="EMBL" id="CM044701">
    <property type="protein sequence ID" value="KAI5682904.1"/>
    <property type="molecule type" value="Genomic_DNA"/>
</dbReference>
<reference evidence="2" key="1">
    <citation type="journal article" date="2023" name="Nat. Plants">
        <title>Single-cell RNA sequencing provides a high-resolution roadmap for understanding the multicellular compartmentation of specialized metabolism.</title>
        <authorList>
            <person name="Sun S."/>
            <person name="Shen X."/>
            <person name="Li Y."/>
            <person name="Li Y."/>
            <person name="Wang S."/>
            <person name="Li R."/>
            <person name="Zhang H."/>
            <person name="Shen G."/>
            <person name="Guo B."/>
            <person name="Wei J."/>
            <person name="Xu J."/>
            <person name="St-Pierre B."/>
            <person name="Chen S."/>
            <person name="Sun C."/>
        </authorList>
    </citation>
    <scope>NUCLEOTIDE SEQUENCE [LARGE SCALE GENOMIC DNA]</scope>
</reference>